<dbReference type="Pfam" id="PF13292">
    <property type="entry name" value="DXP_synthase_N"/>
    <property type="match status" value="1"/>
</dbReference>
<dbReference type="NCBIfam" id="NF003933">
    <property type="entry name" value="PRK05444.2-2"/>
    <property type="match status" value="1"/>
</dbReference>
<feature type="binding site" evidence="10">
    <location>
        <position position="169"/>
    </location>
    <ligand>
        <name>Mg(2+)</name>
        <dbReference type="ChEBI" id="CHEBI:18420"/>
    </ligand>
</feature>
<evidence type="ECO:0000313" key="13">
    <source>
        <dbReference type="EMBL" id="NHO38818.1"/>
    </source>
</evidence>
<dbReference type="InterPro" id="IPR049557">
    <property type="entry name" value="Transketolase_CS"/>
</dbReference>
<dbReference type="EMBL" id="WOTE01000002">
    <property type="protein sequence ID" value="NHO38818.1"/>
    <property type="molecule type" value="Genomic_DNA"/>
</dbReference>
<dbReference type="RefSeq" id="WP_059024466.1">
    <property type="nucleotide sequence ID" value="NZ_LN609302.1"/>
</dbReference>
<comment type="catalytic activity">
    <reaction evidence="10">
        <text>D-glyceraldehyde 3-phosphate + pyruvate + H(+) = 1-deoxy-D-xylulose 5-phosphate + CO2</text>
        <dbReference type="Rhea" id="RHEA:12605"/>
        <dbReference type="ChEBI" id="CHEBI:15361"/>
        <dbReference type="ChEBI" id="CHEBI:15378"/>
        <dbReference type="ChEBI" id="CHEBI:16526"/>
        <dbReference type="ChEBI" id="CHEBI:57792"/>
        <dbReference type="ChEBI" id="CHEBI:59776"/>
        <dbReference type="EC" id="2.2.1.7"/>
    </reaction>
</comment>
<evidence type="ECO:0000259" key="11">
    <source>
        <dbReference type="SMART" id="SM00861"/>
    </source>
</evidence>
<dbReference type="STRING" id="431306.AGA_2533"/>
<dbReference type="InterPro" id="IPR033248">
    <property type="entry name" value="Transketolase_C"/>
</dbReference>
<dbReference type="Proteomes" id="UP000657200">
    <property type="component" value="Unassembled WGS sequence"/>
</dbReference>
<comment type="cofactor">
    <cofactor evidence="10">
        <name>Mg(2+)</name>
        <dbReference type="ChEBI" id="CHEBI:18420"/>
    </cofactor>
    <text evidence="10">Binds 1 Mg(2+) ion per subunit.</text>
</comment>
<evidence type="ECO:0000313" key="15">
    <source>
        <dbReference type="Proteomes" id="UP000657200"/>
    </source>
</evidence>
<dbReference type="FunFam" id="3.40.50.970:FF:000005">
    <property type="entry name" value="1-deoxy-D-xylulose-5-phosphate synthase"/>
    <property type="match status" value="1"/>
</dbReference>
<evidence type="ECO:0000256" key="3">
    <source>
        <dbReference type="ARBA" id="ARBA00011738"/>
    </source>
</evidence>
<dbReference type="AlphaFoldDB" id="A0A0U5FCA7"/>
<reference evidence="13 15" key="3">
    <citation type="journal article" date="2020" name="Int. J. Syst. Evol. Microbiol.">
        <title>Novel acetic acid bacteria from cider fermentations: Acetobacter conturbans sp. nov. and Acetobacter fallax sp. nov.</title>
        <authorList>
            <person name="Sombolestani A.S."/>
            <person name="Cleenwerck I."/>
            <person name="Cnockaert M."/>
            <person name="Borremans W."/>
            <person name="Wieme A.D."/>
            <person name="De Vuyst L."/>
            <person name="Vandamme P."/>
        </authorList>
    </citation>
    <scope>NUCLEOTIDE SEQUENCE [LARGE SCALE GENOMIC DNA]</scope>
    <source>
        <strain evidence="13 15">LMG 23848</strain>
    </source>
</reference>
<name>A0A0U5FCA7_9PROT</name>
<evidence type="ECO:0000256" key="10">
    <source>
        <dbReference type="HAMAP-Rule" id="MF_00315"/>
    </source>
</evidence>
<dbReference type="CDD" id="cd02007">
    <property type="entry name" value="TPP_DXS"/>
    <property type="match status" value="1"/>
</dbReference>
<evidence type="ECO:0000313" key="14">
    <source>
        <dbReference type="Proteomes" id="UP000068250"/>
    </source>
</evidence>
<dbReference type="Gene3D" id="3.40.50.970">
    <property type="match status" value="2"/>
</dbReference>
<feature type="binding site" evidence="10">
    <location>
        <position position="392"/>
    </location>
    <ligand>
        <name>thiamine diphosphate</name>
        <dbReference type="ChEBI" id="CHEBI:58937"/>
    </ligand>
</feature>
<dbReference type="GO" id="GO:0030976">
    <property type="term" value="F:thiamine pyrophosphate binding"/>
    <property type="evidence" value="ECO:0007669"/>
    <property type="project" value="UniProtKB-UniRule"/>
</dbReference>
<comment type="subunit">
    <text evidence="3 10">Homodimer.</text>
</comment>
<comment type="similarity">
    <text evidence="2 10">Belongs to the transketolase family. DXPS subfamily.</text>
</comment>
<evidence type="ECO:0000256" key="7">
    <source>
        <dbReference type="ARBA" id="ARBA00022977"/>
    </source>
</evidence>
<evidence type="ECO:0000256" key="9">
    <source>
        <dbReference type="ARBA" id="ARBA00023229"/>
    </source>
</evidence>
<keyword evidence="7 10" id="KW-0784">Thiamine biosynthesis</keyword>
<proteinExistence type="inferred from homology"/>
<dbReference type="SUPFAM" id="SSF52922">
    <property type="entry name" value="TK C-terminal domain-like"/>
    <property type="match status" value="1"/>
</dbReference>
<dbReference type="NCBIfam" id="TIGR00204">
    <property type="entry name" value="dxs"/>
    <property type="match status" value="1"/>
</dbReference>
<keyword evidence="8 10" id="KW-0786">Thiamine pyrophosphate</keyword>
<keyword evidence="5 10" id="KW-0479">Metal-binding</keyword>
<feature type="binding site" evidence="10">
    <location>
        <position position="91"/>
    </location>
    <ligand>
        <name>thiamine diphosphate</name>
        <dbReference type="ChEBI" id="CHEBI:58937"/>
    </ligand>
</feature>
<accession>A0A0U5FCA7</accession>
<dbReference type="CDD" id="cd07033">
    <property type="entry name" value="TPP_PYR_DXS_TK_like"/>
    <property type="match status" value="1"/>
</dbReference>
<dbReference type="Proteomes" id="UP000068250">
    <property type="component" value="Chromosome I"/>
</dbReference>
<dbReference type="Pfam" id="PF02779">
    <property type="entry name" value="Transket_pyr"/>
    <property type="match status" value="1"/>
</dbReference>
<dbReference type="PANTHER" id="PTHR43322">
    <property type="entry name" value="1-D-DEOXYXYLULOSE 5-PHOSPHATE SYNTHASE-RELATED"/>
    <property type="match status" value="1"/>
</dbReference>
<feature type="binding site" evidence="10">
    <location>
        <begin position="170"/>
        <end position="171"/>
    </location>
    <ligand>
        <name>thiamine diphosphate</name>
        <dbReference type="ChEBI" id="CHEBI:58937"/>
    </ligand>
</feature>
<keyword evidence="6 10" id="KW-0460">Magnesium</keyword>
<evidence type="ECO:0000256" key="5">
    <source>
        <dbReference type="ARBA" id="ARBA00022723"/>
    </source>
</evidence>
<dbReference type="EMBL" id="LN609302">
    <property type="protein sequence ID" value="CEF57217.1"/>
    <property type="molecule type" value="Genomic_DNA"/>
</dbReference>
<dbReference type="InterPro" id="IPR009014">
    <property type="entry name" value="Transketo_C/PFOR_II"/>
</dbReference>
<dbReference type="PANTHER" id="PTHR43322:SF5">
    <property type="entry name" value="1-DEOXY-D-XYLULOSE-5-PHOSPHATE SYNTHASE, CHLOROPLASTIC"/>
    <property type="match status" value="1"/>
</dbReference>
<dbReference type="EC" id="2.2.1.7" evidence="10"/>
<evidence type="ECO:0000256" key="2">
    <source>
        <dbReference type="ARBA" id="ARBA00011081"/>
    </source>
</evidence>
<dbReference type="SUPFAM" id="SSF52518">
    <property type="entry name" value="Thiamin diphosphate-binding fold (THDP-binding)"/>
    <property type="match status" value="2"/>
</dbReference>
<evidence type="ECO:0000256" key="1">
    <source>
        <dbReference type="ARBA" id="ARBA00004980"/>
    </source>
</evidence>
<evidence type="ECO:0000313" key="12">
    <source>
        <dbReference type="EMBL" id="CEF57217.1"/>
    </source>
</evidence>
<reference evidence="14" key="1">
    <citation type="submission" date="2014-09" db="EMBL/GenBank/DDBJ databases">
        <authorList>
            <person name="Illeghems K.G."/>
        </authorList>
    </citation>
    <scope>NUCLEOTIDE SEQUENCE [LARGE SCALE GENOMIC DNA]</scope>
    <source>
        <strain evidence="14">LMG 23848T</strain>
    </source>
</reference>
<comment type="cofactor">
    <cofactor evidence="10">
        <name>thiamine diphosphate</name>
        <dbReference type="ChEBI" id="CHEBI:58937"/>
    </cofactor>
    <text evidence="10">Binds 1 thiamine pyrophosphate per subunit.</text>
</comment>
<keyword evidence="9 10" id="KW-0414">Isoprene biosynthesis</keyword>
<organism evidence="12 14">
    <name type="scientific">Acetobacter ghanensis</name>
    <dbReference type="NCBI Taxonomy" id="431306"/>
    <lineage>
        <taxon>Bacteria</taxon>
        <taxon>Pseudomonadati</taxon>
        <taxon>Pseudomonadota</taxon>
        <taxon>Alphaproteobacteria</taxon>
        <taxon>Acetobacterales</taxon>
        <taxon>Acetobacteraceae</taxon>
        <taxon>Acetobacter</taxon>
    </lineage>
</organism>
<dbReference type="InterPro" id="IPR029061">
    <property type="entry name" value="THDP-binding"/>
</dbReference>
<keyword evidence="4 10" id="KW-0808">Transferase</keyword>
<reference evidence="12" key="2">
    <citation type="submission" date="2014-09" db="EMBL/GenBank/DDBJ databases">
        <authorList>
            <person name="Magalhaes I.L.F."/>
            <person name="Oliveira U."/>
            <person name="Santos F.R."/>
            <person name="Vidigal T.H.D.A."/>
            <person name="Brescovit A.D."/>
            <person name="Santos A.J."/>
        </authorList>
    </citation>
    <scope>NUCLEOTIDE SEQUENCE</scope>
    <source>
        <strain evidence="12">LMG 23848T</strain>
    </source>
</reference>
<dbReference type="Gene3D" id="3.40.50.920">
    <property type="match status" value="1"/>
</dbReference>
<comment type="pathway">
    <text evidence="1 10">Metabolic intermediate biosynthesis; 1-deoxy-D-xylulose 5-phosphate biosynthesis; 1-deoxy-D-xylulose 5-phosphate from D-glyceraldehyde 3-phosphate and pyruvate: step 1/1.</text>
</comment>
<evidence type="ECO:0000256" key="4">
    <source>
        <dbReference type="ARBA" id="ARBA00022679"/>
    </source>
</evidence>
<keyword evidence="15" id="KW-1185">Reference proteome</keyword>
<dbReference type="GO" id="GO:0008661">
    <property type="term" value="F:1-deoxy-D-xylulose-5-phosphate synthase activity"/>
    <property type="evidence" value="ECO:0007669"/>
    <property type="project" value="UniProtKB-UniRule"/>
</dbReference>
<evidence type="ECO:0000256" key="6">
    <source>
        <dbReference type="ARBA" id="ARBA00022842"/>
    </source>
</evidence>
<dbReference type="PROSITE" id="PS00802">
    <property type="entry name" value="TRANSKETOLASE_2"/>
    <property type="match status" value="1"/>
</dbReference>
<dbReference type="HAMAP" id="MF_00315">
    <property type="entry name" value="DXP_synth"/>
    <property type="match status" value="1"/>
</dbReference>
<dbReference type="GO" id="GO:0009228">
    <property type="term" value="P:thiamine biosynthetic process"/>
    <property type="evidence" value="ECO:0007669"/>
    <property type="project" value="UniProtKB-UniRule"/>
</dbReference>
<gene>
    <name evidence="10 12" type="primary">dxs</name>
    <name evidence="12" type="ORF">AGA_2533</name>
    <name evidence="13" type="ORF">GOB80_03795</name>
</gene>
<dbReference type="InterPro" id="IPR005475">
    <property type="entry name" value="Transketolase-like_Pyr-bd"/>
</dbReference>
<dbReference type="PATRIC" id="fig|431306.5.peg.2613"/>
<dbReference type="GO" id="GO:0019682">
    <property type="term" value="P:glyceraldehyde-3-phosphate metabolic process"/>
    <property type="evidence" value="ECO:0007669"/>
    <property type="project" value="UniProtKB-ARBA"/>
</dbReference>
<dbReference type="OrthoDB" id="9803371at2"/>
<dbReference type="PROSITE" id="PS00801">
    <property type="entry name" value="TRANSKETOLASE_1"/>
    <property type="match status" value="1"/>
</dbReference>
<dbReference type="InterPro" id="IPR020826">
    <property type="entry name" value="Transketolase_BS"/>
</dbReference>
<dbReference type="GO" id="GO:0016114">
    <property type="term" value="P:terpenoid biosynthetic process"/>
    <property type="evidence" value="ECO:0007669"/>
    <property type="project" value="UniProtKB-UniRule"/>
</dbReference>
<evidence type="ECO:0000256" key="8">
    <source>
        <dbReference type="ARBA" id="ARBA00023052"/>
    </source>
</evidence>
<feature type="binding site" evidence="10">
    <location>
        <position position="201"/>
    </location>
    <ligand>
        <name>Mg(2+)</name>
        <dbReference type="ChEBI" id="CHEBI:18420"/>
    </ligand>
</feature>
<dbReference type="UniPathway" id="UPA00064">
    <property type="reaction ID" value="UER00091"/>
</dbReference>
<feature type="domain" description="Transketolase-like pyrimidine-binding" evidence="11">
    <location>
        <begin position="341"/>
        <end position="506"/>
    </location>
</feature>
<feature type="binding site" evidence="10">
    <location>
        <position position="310"/>
    </location>
    <ligand>
        <name>thiamine diphosphate</name>
        <dbReference type="ChEBI" id="CHEBI:58937"/>
    </ligand>
</feature>
<dbReference type="Pfam" id="PF02780">
    <property type="entry name" value="Transketolase_C"/>
    <property type="match status" value="1"/>
</dbReference>
<comment type="function">
    <text evidence="10">Catalyzes the acyloin condensation reaction between C atoms 2 and 3 of pyruvate and glyceraldehyde 3-phosphate to yield 1-deoxy-D-xylulose-5-phosphate (DXP).</text>
</comment>
<dbReference type="SMART" id="SM00861">
    <property type="entry name" value="Transket_pyr"/>
    <property type="match status" value="1"/>
</dbReference>
<feature type="binding site" evidence="10">
    <location>
        <position position="201"/>
    </location>
    <ligand>
        <name>thiamine diphosphate</name>
        <dbReference type="ChEBI" id="CHEBI:58937"/>
    </ligand>
</feature>
<sequence>MDSSKNQNAASPIPTFGRFPALDRVRVPADLRNLSVEQLKQLADELRAETVDAVSTTGGHLGASLGVVELTVALHAVFDTPDDRVIWDVGHQAYPHKILTGRRERIRTLRQPGGLSGFTRRSESEYDPFGAAHSSTSISAGLGMAVAHHLRAEDDPSYRERNVIAVIGDGSISAGMAYEAMNNAAVAGPGAERLIVILNDNEMSIAPPVGAMSNYLSRLMSSRKFMELRELAGKFVKKLPAPVERTARKADEYARGMITGGTLFEELGFYYVGPVDGHDLPQLVNILRNLRDTDKGPILLHVITEKGHGYRPAENAGDKYHAVAKFNVITGEQKKGPAGPPSYTSVFARELVRRAQTDKRLTAVTAAMPSGTGLDAFAKNYPDRFFDVGIAEQHAVTFAAGMATEGLRPFCAIYSTFLQRAYDQVMHDVVLQNLPVRFAIDRAGLVGADGATHAGSFDIAYLGCLPGMTIMAPSDELELLHMTATAIEFDEGPIALRYPRGNGLGLDLPAEGQVLEIGKGRIIREMGRQFGAETGGIAILSLGPRLGACLKAADMLAAQGLPPTVADARFAKPIDTALLENLARNHAVLITIEEGSEGGFATQVCHHLARTGLLDQVRFRPMTLPDRFIDHNTQDAQYDEAGLSAPHIVATALNALGVSATGIGDMLEATLSNRSTGTKS</sequence>
<dbReference type="GO" id="GO:0000287">
    <property type="term" value="F:magnesium ion binding"/>
    <property type="evidence" value="ECO:0007669"/>
    <property type="project" value="UniProtKB-UniRule"/>
</dbReference>
<dbReference type="InterPro" id="IPR005477">
    <property type="entry name" value="Dxylulose-5-P_synthase"/>
</dbReference>
<feature type="binding site" evidence="10">
    <location>
        <begin position="132"/>
        <end position="134"/>
    </location>
    <ligand>
        <name>thiamine diphosphate</name>
        <dbReference type="ChEBI" id="CHEBI:58937"/>
    </ligand>
</feature>
<protein>
    <recommendedName>
        <fullName evidence="10">1-deoxy-D-xylulose-5-phosphate synthase</fullName>
        <ecNumber evidence="10">2.2.1.7</ecNumber>
    </recommendedName>
    <alternativeName>
        <fullName evidence="10">1-deoxyxylulose-5-phosphate synthase</fullName>
        <shortName evidence="10">DXP synthase</shortName>
        <shortName evidence="10">DXPS</shortName>
    </alternativeName>
</protein>